<comment type="caution">
    <text evidence="2">The sequence shown here is derived from an EMBL/GenBank/DDBJ whole genome shotgun (WGS) entry which is preliminary data.</text>
</comment>
<feature type="domain" description="AAA" evidence="1">
    <location>
        <begin position="3"/>
        <end position="32"/>
    </location>
</feature>
<dbReference type="Pfam" id="PF13614">
    <property type="entry name" value="AAA_31"/>
    <property type="match status" value="1"/>
</dbReference>
<sequence length="37" mass="3895">MIVVSIANQKGGEGKTTTSLNLSMGLARRGKKPYSSI</sequence>
<evidence type="ECO:0000313" key="2">
    <source>
        <dbReference type="EMBL" id="EMN32968.1"/>
    </source>
</evidence>
<dbReference type="SUPFAM" id="SSF52540">
    <property type="entry name" value="P-loop containing nucleoside triphosphate hydrolases"/>
    <property type="match status" value="1"/>
</dbReference>
<protein>
    <submittedName>
        <fullName evidence="2">ATPase MipZ domain protein</fullName>
    </submittedName>
</protein>
<evidence type="ECO:0000259" key="1">
    <source>
        <dbReference type="Pfam" id="PF13614"/>
    </source>
</evidence>
<accession>M6KMI9</accession>
<dbReference type="EMBL" id="AHMZ02000004">
    <property type="protein sequence ID" value="EMN32968.1"/>
    <property type="molecule type" value="Genomic_DNA"/>
</dbReference>
<dbReference type="InterPro" id="IPR025669">
    <property type="entry name" value="AAA_dom"/>
</dbReference>
<dbReference type="AlphaFoldDB" id="M6KMI9"/>
<gene>
    <name evidence="2" type="ORF">LEP1GSC083_3170</name>
</gene>
<reference evidence="2 3" key="1">
    <citation type="submission" date="2013-01" db="EMBL/GenBank/DDBJ databases">
        <authorList>
            <person name="Harkins D.M."/>
            <person name="Durkin A.S."/>
            <person name="Brinkac L.M."/>
            <person name="Haft D.H."/>
            <person name="Selengut J.D."/>
            <person name="Sanka R."/>
            <person name="DePew J."/>
            <person name="Purushe J."/>
            <person name="Peacock S.J."/>
            <person name="Thaipadungpanit J."/>
            <person name="Wuthiekanun V.W."/>
            <person name="Day N.P."/>
            <person name="Vinetz J.M."/>
            <person name="Sutton G.G."/>
            <person name="Nierman W.C."/>
            <person name="Fouts D.E."/>
        </authorList>
    </citation>
    <scope>NUCLEOTIDE SEQUENCE [LARGE SCALE GENOMIC DNA]</scope>
    <source>
        <strain evidence="2 3">L0374</strain>
    </source>
</reference>
<dbReference type="InterPro" id="IPR027417">
    <property type="entry name" value="P-loop_NTPase"/>
</dbReference>
<name>M6KMI9_LEPIR</name>
<dbReference type="Proteomes" id="UP000012137">
    <property type="component" value="Unassembled WGS sequence"/>
</dbReference>
<proteinExistence type="predicted"/>
<dbReference type="Gene3D" id="3.40.50.300">
    <property type="entry name" value="P-loop containing nucleotide triphosphate hydrolases"/>
    <property type="match status" value="1"/>
</dbReference>
<evidence type="ECO:0000313" key="3">
    <source>
        <dbReference type="Proteomes" id="UP000012137"/>
    </source>
</evidence>
<organism evidence="2 3">
    <name type="scientific">Leptospira interrogans serovar Pyrogenes str. L0374</name>
    <dbReference type="NCBI Taxonomy" id="1049928"/>
    <lineage>
        <taxon>Bacteria</taxon>
        <taxon>Pseudomonadati</taxon>
        <taxon>Spirochaetota</taxon>
        <taxon>Spirochaetia</taxon>
        <taxon>Leptospirales</taxon>
        <taxon>Leptospiraceae</taxon>
        <taxon>Leptospira</taxon>
    </lineage>
</organism>